<name>A0A5M3MK63_CONPW</name>
<accession>A0A5M3MK63</accession>
<feature type="domain" description="Rho-GAP" evidence="5">
    <location>
        <begin position="820"/>
        <end position="1019"/>
    </location>
</feature>
<dbReference type="GO" id="GO:0046856">
    <property type="term" value="P:phosphatidylinositol dephosphorylation"/>
    <property type="evidence" value="ECO:0007669"/>
    <property type="project" value="InterPro"/>
</dbReference>
<protein>
    <submittedName>
        <fullName evidence="6">DNase I-like protein</fullName>
    </submittedName>
</protein>
<comment type="caution">
    <text evidence="6">The sequence shown here is derived from an EMBL/GenBank/DDBJ whole genome shotgun (WGS) entry which is preliminary data.</text>
</comment>
<dbReference type="PANTHER" id="PTHR11200:SF300">
    <property type="entry name" value="TYPE II INOSITOL 1,4,5-TRISPHOSPHATE 5-PHOSPHATASE"/>
    <property type="match status" value="1"/>
</dbReference>
<evidence type="ECO:0000313" key="6">
    <source>
        <dbReference type="EMBL" id="EIW79619.1"/>
    </source>
</evidence>
<evidence type="ECO:0000313" key="7">
    <source>
        <dbReference type="Proteomes" id="UP000053558"/>
    </source>
</evidence>
<dbReference type="KEGG" id="cput:CONPUDRAFT_144843"/>
<evidence type="ECO:0000256" key="4">
    <source>
        <dbReference type="ARBA" id="ARBA00023329"/>
    </source>
</evidence>
<dbReference type="InterPro" id="IPR046985">
    <property type="entry name" value="IP5"/>
</dbReference>
<dbReference type="SMART" id="SM00128">
    <property type="entry name" value="IPPc"/>
    <property type="match status" value="1"/>
</dbReference>
<dbReference type="Proteomes" id="UP000053558">
    <property type="component" value="Unassembled WGS sequence"/>
</dbReference>
<evidence type="ECO:0000259" key="5">
    <source>
        <dbReference type="PROSITE" id="PS50238"/>
    </source>
</evidence>
<dbReference type="InterPro" id="IPR000300">
    <property type="entry name" value="IPPc"/>
</dbReference>
<dbReference type="GO" id="GO:0007165">
    <property type="term" value="P:signal transduction"/>
    <property type="evidence" value="ECO:0007669"/>
    <property type="project" value="InterPro"/>
</dbReference>
<dbReference type="InterPro" id="IPR036691">
    <property type="entry name" value="Endo/exonu/phosph_ase_sf"/>
</dbReference>
<dbReference type="OrthoDB" id="7862313at2759"/>
<dbReference type="GO" id="GO:0031901">
    <property type="term" value="C:early endosome membrane"/>
    <property type="evidence" value="ECO:0007669"/>
    <property type="project" value="UniProtKB-SubCell"/>
</dbReference>
<sequence length="1019" mass="113196">MTAPSLLSSSRHEMSSSIHGLVSAQLRPTEKLTALVEAVYTLAPALDGNSDNQRASQGNLARVVAVVTHTDASTNVEEGCIMLRLAASLSPLHGILILRAKPQGSDKAVLDIVRAYPFKPLLSINVAQARRPTLNLDSAAQIDQSRSEFTLVIKPDGDSSLPVTLRTRDITSLQAVVSECRRLRQLQQDVKTNSTFTWLSAYTSMQNSLTSLLRPADLRILNEPLSSRLSSATAADIDIVRQHWIHDQVLSDKDDSDYNLRIRVGTFNVNGQLPSQDLSEWVQSHPGKLPPLHPVSPLHFRELDDYMSSTSSPSAPSRGLINSDRTRVGSESAPYADPDLIVVGFQELDLSTGALVYAANNALEQQWVTAILAGLGEKAEQYEKLGSKQLVGMLIIAFVKKSVKRCFSDFSLTAAGAGFLGVAYCQGNKGAVGIRLKFSPPTKDASAGETKPVVLTFVNAHLAAFDEMAEKRNYDFRELEKRLQFDDPVAAVPDFETMPRTPWKIYDSDALFWMSREVNASSGVSARDLTNLCIIVSLQDLNYRLDLPDSEIRELLNMELPNDNNLDKLLEYDQLKNAIKAGSAFVGFREHDITHLPSYRFSSGILKDRLGYDIKRKPAWTDRILHMASPYLKVQQLSYLSHPQVTFSDHRPVSAEFSLDVPVRNKDRAEDMARRLQREMWGFEESGKIPKISLGETTSLDFGKVFYRQPIRKCFEIRNVGEIPCVFRFVPMDIGQPTCPEWLQISTQAGLLCPGETTNVELTAWVDNGIAAKLNLGPKPIDCTLILHTAIGKDHFIPVSAEYQYTCFANKLSRLTRLPASIRSLEKPDAVISGNPFNAPREFIRLINWMMSNVKDVNLLMTHEVNEELATSIQESLDTGDAFPEANSDEMKQQLAGAFGVTLLRFLGALPEPVVPPELHTRLTGATNRDEAFEALEEFPPDSVNVWISLTAFLHYAVQQAVSTAEEENSEKREAPSEVVVANNLALVYAPIIMRDDPDNKQGRITPLQKRDFLLHFIS</sequence>
<proteinExistence type="predicted"/>
<dbReference type="SUPFAM" id="SSF48350">
    <property type="entry name" value="GTPase activation domain, GAP"/>
    <property type="match status" value="1"/>
</dbReference>
<dbReference type="InterPro" id="IPR013783">
    <property type="entry name" value="Ig-like_fold"/>
</dbReference>
<organism evidence="6 7">
    <name type="scientific">Coniophora puteana (strain RWD-64-598)</name>
    <name type="common">Brown rot fungus</name>
    <dbReference type="NCBI Taxonomy" id="741705"/>
    <lineage>
        <taxon>Eukaryota</taxon>
        <taxon>Fungi</taxon>
        <taxon>Dikarya</taxon>
        <taxon>Basidiomycota</taxon>
        <taxon>Agaricomycotina</taxon>
        <taxon>Agaricomycetes</taxon>
        <taxon>Agaricomycetidae</taxon>
        <taxon>Boletales</taxon>
        <taxon>Coniophorineae</taxon>
        <taxon>Coniophoraceae</taxon>
        <taxon>Coniophora</taxon>
    </lineage>
</organism>
<dbReference type="Pfam" id="PF21310">
    <property type="entry name" value="OCRL-like_ASH"/>
    <property type="match status" value="1"/>
</dbReference>
<dbReference type="Gene3D" id="3.60.10.10">
    <property type="entry name" value="Endonuclease/exonuclease/phosphatase"/>
    <property type="match status" value="1"/>
</dbReference>
<keyword evidence="4" id="KW-0968">Cytoplasmic vesicle</keyword>
<dbReference type="PROSITE" id="PS50238">
    <property type="entry name" value="RHOGAP"/>
    <property type="match status" value="1"/>
</dbReference>
<dbReference type="InterPro" id="IPR008936">
    <property type="entry name" value="Rho_GTPase_activation_prot"/>
</dbReference>
<dbReference type="Pfam" id="PF22669">
    <property type="entry name" value="Exo_endo_phos2"/>
    <property type="match status" value="1"/>
</dbReference>
<dbReference type="GeneID" id="19201993"/>
<dbReference type="AlphaFoldDB" id="A0A5M3MK63"/>
<gene>
    <name evidence="6" type="ORF">CONPUDRAFT_144843</name>
</gene>
<evidence type="ECO:0000256" key="2">
    <source>
        <dbReference type="ARBA" id="ARBA00004580"/>
    </source>
</evidence>
<dbReference type="InterPro" id="IPR048869">
    <property type="entry name" value="OCRL-1_2_ASH"/>
</dbReference>
<evidence type="ECO:0000256" key="3">
    <source>
        <dbReference type="ARBA" id="ARBA00022753"/>
    </source>
</evidence>
<evidence type="ECO:0000256" key="1">
    <source>
        <dbReference type="ARBA" id="ARBA00004146"/>
    </source>
</evidence>
<dbReference type="Gene3D" id="1.10.555.10">
    <property type="entry name" value="Rho GTPase activation protein"/>
    <property type="match status" value="1"/>
</dbReference>
<reference evidence="7" key="1">
    <citation type="journal article" date="2012" name="Science">
        <title>The Paleozoic origin of enzymatic lignin decomposition reconstructed from 31 fungal genomes.</title>
        <authorList>
            <person name="Floudas D."/>
            <person name="Binder M."/>
            <person name="Riley R."/>
            <person name="Barry K."/>
            <person name="Blanchette R.A."/>
            <person name="Henrissat B."/>
            <person name="Martinez A.T."/>
            <person name="Otillar R."/>
            <person name="Spatafora J.W."/>
            <person name="Yadav J.S."/>
            <person name="Aerts A."/>
            <person name="Benoit I."/>
            <person name="Boyd A."/>
            <person name="Carlson A."/>
            <person name="Copeland A."/>
            <person name="Coutinho P.M."/>
            <person name="de Vries R.P."/>
            <person name="Ferreira P."/>
            <person name="Findley K."/>
            <person name="Foster B."/>
            <person name="Gaskell J."/>
            <person name="Glotzer D."/>
            <person name="Gorecki P."/>
            <person name="Heitman J."/>
            <person name="Hesse C."/>
            <person name="Hori C."/>
            <person name="Igarashi K."/>
            <person name="Jurgens J.A."/>
            <person name="Kallen N."/>
            <person name="Kersten P."/>
            <person name="Kohler A."/>
            <person name="Kuees U."/>
            <person name="Kumar T.K.A."/>
            <person name="Kuo A."/>
            <person name="LaButti K."/>
            <person name="Larrondo L.F."/>
            <person name="Lindquist E."/>
            <person name="Ling A."/>
            <person name="Lombard V."/>
            <person name="Lucas S."/>
            <person name="Lundell T."/>
            <person name="Martin R."/>
            <person name="McLaughlin D.J."/>
            <person name="Morgenstern I."/>
            <person name="Morin E."/>
            <person name="Murat C."/>
            <person name="Nagy L.G."/>
            <person name="Nolan M."/>
            <person name="Ohm R.A."/>
            <person name="Patyshakuliyeva A."/>
            <person name="Rokas A."/>
            <person name="Ruiz-Duenas F.J."/>
            <person name="Sabat G."/>
            <person name="Salamov A."/>
            <person name="Samejima M."/>
            <person name="Schmutz J."/>
            <person name="Slot J.C."/>
            <person name="St John F."/>
            <person name="Stenlid J."/>
            <person name="Sun H."/>
            <person name="Sun S."/>
            <person name="Syed K."/>
            <person name="Tsang A."/>
            <person name="Wiebenga A."/>
            <person name="Young D."/>
            <person name="Pisabarro A."/>
            <person name="Eastwood D.C."/>
            <person name="Martin F."/>
            <person name="Cullen D."/>
            <person name="Grigoriev I.V."/>
            <person name="Hibbett D.S."/>
        </authorList>
    </citation>
    <scope>NUCLEOTIDE SEQUENCE [LARGE SCALE GENOMIC DNA]</scope>
    <source>
        <strain evidence="7">RWD-64-598 SS2</strain>
    </source>
</reference>
<dbReference type="EMBL" id="JH711580">
    <property type="protein sequence ID" value="EIW79619.1"/>
    <property type="molecule type" value="Genomic_DNA"/>
</dbReference>
<keyword evidence="3" id="KW-0967">Endosome</keyword>
<dbReference type="PANTHER" id="PTHR11200">
    <property type="entry name" value="INOSITOL 5-PHOSPHATASE"/>
    <property type="match status" value="1"/>
</dbReference>
<dbReference type="OMA" id="VREDAWC"/>
<dbReference type="Gene3D" id="2.60.40.10">
    <property type="entry name" value="Immunoglobulins"/>
    <property type="match status" value="1"/>
</dbReference>
<comment type="subcellular location">
    <subcellularLocation>
        <location evidence="2">Cytoplasmic vesicle</location>
        <location evidence="2">Phagosome membrane</location>
    </subcellularLocation>
    <subcellularLocation>
        <location evidence="1">Early endosome membrane</location>
    </subcellularLocation>
</comment>
<keyword evidence="7" id="KW-1185">Reference proteome</keyword>
<dbReference type="GO" id="GO:0004439">
    <property type="term" value="F:phosphatidylinositol-4,5-bisphosphate 5-phosphatase activity"/>
    <property type="evidence" value="ECO:0007669"/>
    <property type="project" value="TreeGrafter"/>
</dbReference>
<dbReference type="InterPro" id="IPR000198">
    <property type="entry name" value="RhoGAP_dom"/>
</dbReference>
<dbReference type="SUPFAM" id="SSF56219">
    <property type="entry name" value="DNase I-like"/>
    <property type="match status" value="1"/>
</dbReference>
<dbReference type="RefSeq" id="XP_007770001.1">
    <property type="nucleotide sequence ID" value="XM_007771811.1"/>
</dbReference>